<keyword evidence="1" id="KW-0732">Signal</keyword>
<dbReference type="InterPro" id="IPR042278">
    <property type="entry name" value="Mfa-like_1_N"/>
</dbReference>
<keyword evidence="3" id="KW-1185">Reference proteome</keyword>
<proteinExistence type="predicted"/>
<accession>A0ABS2E1B2</accession>
<gene>
    <name evidence="2" type="ORF">H7U35_09385</name>
</gene>
<name>A0ABS2E1B2_9BACT</name>
<protein>
    <submittedName>
        <fullName evidence="2">Fimbrillin family protein</fullName>
    </submittedName>
</protein>
<dbReference type="RefSeq" id="WP_205095655.1">
    <property type="nucleotide sequence ID" value="NZ_JACLYZ010000019.1"/>
</dbReference>
<feature type="signal peptide" evidence="1">
    <location>
        <begin position="1"/>
        <end position="22"/>
    </location>
</feature>
<evidence type="ECO:0000256" key="1">
    <source>
        <dbReference type="SAM" id="SignalP"/>
    </source>
</evidence>
<dbReference type="EMBL" id="JACLYZ010000019">
    <property type="protein sequence ID" value="MBM6735430.1"/>
    <property type="molecule type" value="Genomic_DNA"/>
</dbReference>
<sequence>MKTNFKLLAMAAVAMLAMNSCEKENEMSTGEQKGTPVEFEMGINSITKTVTEDNSYATTFAEGDSVGIFVFDGTSTIVTNAQYKLQDGKWVAQGSPIYAESGKTYSYYAYYPYNVEATNIESISLSVATDQTKGYNSSDALIAKTENVAGETTEVKLGYAHAFSLVQVVLSGKEASESTIVTLQNINPTASINLKTGTVGDASAPSGTVNVTMKPCTTPLTYRAIVPAQIIEANKSLLKASTPNKEYSFTYDKQVSYEQSKLRLINVTLGETTGNPISITGAEEEIKNWEASEDLGEGGTTESTNRFQIPTGTGNDTIVMAYSKDPSKVENQTGDFWFYRTDKTTKAEAEAQGTVTCTTDDTYGNVISITNLTLQTNSFYKVAAGYYLKNSGCLISKKYKLSFKVKGTSGAKVLSAIRISNSSASAVVYNKSGDPTTSVCTTTLSSDDTWEEGGTVFDFSKKSSGVGAIPGKNNTWSATTDTNDVMNIDIRIYPSTQTTVSIADVKLEEYTE</sequence>
<evidence type="ECO:0000313" key="3">
    <source>
        <dbReference type="Proteomes" id="UP000766986"/>
    </source>
</evidence>
<dbReference type="Pfam" id="PF13149">
    <property type="entry name" value="Mfa_like_1"/>
    <property type="match status" value="1"/>
</dbReference>
<dbReference type="InterPro" id="IPR025049">
    <property type="entry name" value="Mfa-like_1"/>
</dbReference>
<dbReference type="Gene3D" id="2.60.40.2620">
    <property type="entry name" value="Fimbrillin-like"/>
    <property type="match status" value="1"/>
</dbReference>
<dbReference type="Gene3D" id="2.60.120.260">
    <property type="entry name" value="Galactose-binding domain-like"/>
    <property type="match status" value="1"/>
</dbReference>
<feature type="chain" id="PRO_5045912967" evidence="1">
    <location>
        <begin position="23"/>
        <end position="512"/>
    </location>
</feature>
<organism evidence="2 3">
    <name type="scientific">Mediterranea massiliensis</name>
    <dbReference type="NCBI Taxonomy" id="1841865"/>
    <lineage>
        <taxon>Bacteria</taxon>
        <taxon>Pseudomonadati</taxon>
        <taxon>Bacteroidota</taxon>
        <taxon>Bacteroidia</taxon>
        <taxon>Bacteroidales</taxon>
        <taxon>Bacteroidaceae</taxon>
        <taxon>Mediterranea</taxon>
    </lineage>
</organism>
<dbReference type="CDD" id="cd13120">
    <property type="entry name" value="BF2867_like_N"/>
    <property type="match status" value="1"/>
</dbReference>
<evidence type="ECO:0000313" key="2">
    <source>
        <dbReference type="EMBL" id="MBM6735430.1"/>
    </source>
</evidence>
<reference evidence="2 3" key="1">
    <citation type="journal article" date="2021" name="Sci. Rep.">
        <title>The distribution of antibiotic resistance genes in chicken gut microbiota commensals.</title>
        <authorList>
            <person name="Juricova H."/>
            <person name="Matiasovicova J."/>
            <person name="Kubasova T."/>
            <person name="Cejkova D."/>
            <person name="Rychlik I."/>
        </authorList>
    </citation>
    <scope>NUCLEOTIDE SEQUENCE [LARGE SCALE GENOMIC DNA]</scope>
    <source>
        <strain evidence="2 3">An772</strain>
    </source>
</reference>
<comment type="caution">
    <text evidence="2">The sequence shown here is derived from an EMBL/GenBank/DDBJ whole genome shotgun (WGS) entry which is preliminary data.</text>
</comment>
<dbReference type="Proteomes" id="UP000766986">
    <property type="component" value="Unassembled WGS sequence"/>
</dbReference>